<evidence type="ECO:0000313" key="8">
    <source>
        <dbReference type="Proteomes" id="UP000544872"/>
    </source>
</evidence>
<dbReference type="RefSeq" id="WP_184263925.1">
    <property type="nucleotide sequence ID" value="NZ_JACIIX010000009.1"/>
</dbReference>
<dbReference type="InterPro" id="IPR058163">
    <property type="entry name" value="LysR-type_TF_proteobact-type"/>
</dbReference>
<dbReference type="InterPro" id="IPR036390">
    <property type="entry name" value="WH_DNA-bd_sf"/>
</dbReference>
<evidence type="ECO:0000256" key="5">
    <source>
        <dbReference type="SAM" id="MobiDB-lite"/>
    </source>
</evidence>
<dbReference type="InterPro" id="IPR000847">
    <property type="entry name" value="LysR_HTH_N"/>
</dbReference>
<dbReference type="GO" id="GO:0003700">
    <property type="term" value="F:DNA-binding transcription factor activity"/>
    <property type="evidence" value="ECO:0007669"/>
    <property type="project" value="InterPro"/>
</dbReference>
<comment type="caution">
    <text evidence="7">The sequence shown here is derived from an EMBL/GenBank/DDBJ whole genome shotgun (WGS) entry which is preliminary data.</text>
</comment>
<evidence type="ECO:0000313" key="7">
    <source>
        <dbReference type="EMBL" id="MBB6211108.1"/>
    </source>
</evidence>
<feature type="region of interest" description="Disordered" evidence="5">
    <location>
        <begin position="284"/>
        <end position="304"/>
    </location>
</feature>
<dbReference type="GO" id="GO:0006351">
    <property type="term" value="P:DNA-templated transcription"/>
    <property type="evidence" value="ECO:0007669"/>
    <property type="project" value="TreeGrafter"/>
</dbReference>
<feature type="domain" description="HTH lysR-type" evidence="6">
    <location>
        <begin position="7"/>
        <end position="64"/>
    </location>
</feature>
<feature type="compositionally biased region" description="Low complexity" evidence="5">
    <location>
        <begin position="295"/>
        <end position="304"/>
    </location>
</feature>
<evidence type="ECO:0000256" key="4">
    <source>
        <dbReference type="ARBA" id="ARBA00023163"/>
    </source>
</evidence>
<evidence type="ECO:0000256" key="1">
    <source>
        <dbReference type="ARBA" id="ARBA00009437"/>
    </source>
</evidence>
<reference evidence="7 8" key="1">
    <citation type="submission" date="2020-08" db="EMBL/GenBank/DDBJ databases">
        <title>Genomic Encyclopedia of Type Strains, Phase IV (KMG-IV): sequencing the most valuable type-strain genomes for metagenomic binning, comparative biology and taxonomic classification.</title>
        <authorList>
            <person name="Goeker M."/>
        </authorList>
    </citation>
    <scope>NUCLEOTIDE SEQUENCE [LARGE SCALE GENOMIC DNA]</scope>
    <source>
        <strain evidence="7 8">DSM 11590</strain>
    </source>
</reference>
<keyword evidence="4" id="KW-0804">Transcription</keyword>
<name>A0A7W9ZHE1_NOVIT</name>
<dbReference type="SUPFAM" id="SSF46785">
    <property type="entry name" value="Winged helix' DNA-binding domain"/>
    <property type="match status" value="1"/>
</dbReference>
<dbReference type="Gene3D" id="3.40.190.10">
    <property type="entry name" value="Periplasmic binding protein-like II"/>
    <property type="match status" value="2"/>
</dbReference>
<dbReference type="PANTHER" id="PTHR30537:SF74">
    <property type="entry name" value="HTH-TYPE TRANSCRIPTIONAL REGULATOR TRPI"/>
    <property type="match status" value="1"/>
</dbReference>
<dbReference type="EMBL" id="JACIIX010000009">
    <property type="protein sequence ID" value="MBB6211108.1"/>
    <property type="molecule type" value="Genomic_DNA"/>
</dbReference>
<dbReference type="Pfam" id="PF00126">
    <property type="entry name" value="HTH_1"/>
    <property type="match status" value="1"/>
</dbReference>
<keyword evidence="2" id="KW-0805">Transcription regulation</keyword>
<dbReference type="InterPro" id="IPR036388">
    <property type="entry name" value="WH-like_DNA-bd_sf"/>
</dbReference>
<organism evidence="7 8">
    <name type="scientific">Novispirillum itersonii</name>
    <name type="common">Aquaspirillum itersonii</name>
    <dbReference type="NCBI Taxonomy" id="189"/>
    <lineage>
        <taxon>Bacteria</taxon>
        <taxon>Pseudomonadati</taxon>
        <taxon>Pseudomonadota</taxon>
        <taxon>Alphaproteobacteria</taxon>
        <taxon>Rhodospirillales</taxon>
        <taxon>Novispirillaceae</taxon>
        <taxon>Novispirillum</taxon>
    </lineage>
</organism>
<comment type="similarity">
    <text evidence="1">Belongs to the LysR transcriptional regulatory family.</text>
</comment>
<dbReference type="Proteomes" id="UP000544872">
    <property type="component" value="Unassembled WGS sequence"/>
</dbReference>
<evidence type="ECO:0000256" key="3">
    <source>
        <dbReference type="ARBA" id="ARBA00023125"/>
    </source>
</evidence>
<evidence type="ECO:0000259" key="6">
    <source>
        <dbReference type="PROSITE" id="PS50931"/>
    </source>
</evidence>
<proteinExistence type="inferred from homology"/>
<protein>
    <submittedName>
        <fullName evidence="7">DNA-binding transcriptional LysR family regulator</fullName>
    </submittedName>
</protein>
<dbReference type="SUPFAM" id="SSF53850">
    <property type="entry name" value="Periplasmic binding protein-like II"/>
    <property type="match status" value="1"/>
</dbReference>
<keyword evidence="8" id="KW-1185">Reference proteome</keyword>
<dbReference type="PANTHER" id="PTHR30537">
    <property type="entry name" value="HTH-TYPE TRANSCRIPTIONAL REGULATOR"/>
    <property type="match status" value="1"/>
</dbReference>
<dbReference type="Pfam" id="PF03466">
    <property type="entry name" value="LysR_substrate"/>
    <property type="match status" value="1"/>
</dbReference>
<dbReference type="GO" id="GO:0043565">
    <property type="term" value="F:sequence-specific DNA binding"/>
    <property type="evidence" value="ECO:0007669"/>
    <property type="project" value="TreeGrafter"/>
</dbReference>
<dbReference type="Gene3D" id="1.10.10.10">
    <property type="entry name" value="Winged helix-like DNA-binding domain superfamily/Winged helix DNA-binding domain"/>
    <property type="match status" value="1"/>
</dbReference>
<sequence>MKHRRPLPVAALRAFEAAARHGRLTAAAEELAVTHGAVSRHVSHLEALLGTDLFEGPRNRPRLTAEGRVFGTALTAAFDQIEDAIRIIAKGDDTLLDVACLSTFAMRWLIPRLHGFSTLHPRYDVRLATDDRSPRQAVDARITVLPPGTAVPEGCTPLFDEQLGVVLAPGLAAAASGPALWALPRLESRTRPQVWQEWFRLLDAADTPAMAATRMFDHLHLTLEAALTGLGVAVAPWHLVAADVRAGRLVAPLGFRPSGYRYAVQTDRPSRPKVRHFIGWLRDQAAADDGPPPTAASASPAGSS</sequence>
<dbReference type="AlphaFoldDB" id="A0A7W9ZHE1"/>
<evidence type="ECO:0000256" key="2">
    <source>
        <dbReference type="ARBA" id="ARBA00023015"/>
    </source>
</evidence>
<dbReference type="PROSITE" id="PS50931">
    <property type="entry name" value="HTH_LYSR"/>
    <property type="match status" value="1"/>
</dbReference>
<gene>
    <name evidence="7" type="ORF">FHS48_002543</name>
</gene>
<accession>A0A7W9ZHE1</accession>
<dbReference type="InterPro" id="IPR005119">
    <property type="entry name" value="LysR_subst-bd"/>
</dbReference>
<keyword evidence="3 7" id="KW-0238">DNA-binding</keyword>